<dbReference type="Proteomes" id="UP001338125">
    <property type="component" value="Unassembled WGS sequence"/>
</dbReference>
<evidence type="ECO:0000313" key="3">
    <source>
        <dbReference type="Proteomes" id="UP001338125"/>
    </source>
</evidence>
<keyword evidence="3" id="KW-1185">Reference proteome</keyword>
<feature type="region of interest" description="Disordered" evidence="1">
    <location>
        <begin position="451"/>
        <end position="511"/>
    </location>
</feature>
<feature type="compositionally biased region" description="Acidic residues" evidence="1">
    <location>
        <begin position="461"/>
        <end position="482"/>
    </location>
</feature>
<sequence length="686" mass="79070">MDDSSTVTLDIKTGLAYLPGELLLRILENDAISHDDRKALRLVCRRLSSIATLLLFSRICISKLHADREAFLNVALRPHLARAVRTVVWYELAEDERSFIQVHRASRNLEYRPRNFMDRGGDESHSESFLDKLVAQACQMFWLPSEDLQEYIDEEQERPRKEERAAARKEAIETFLPWFFVALDGMPGLTTLVSQPMHPLRELPTQFSCHSYPMTAQLFQAGATLKKNQMNEGLCSFFIPYMVHRGDSYRLSPITNLHVADEGQFSFITRIEHGFERGFSALSRLDLCLSHIEDLDDLEELVMCLAYTENLTELRKLRSLHLEDIRVTNSVLAKFIESIASSLKFLRLGSCRTSLKTMDDLADIKGLNLESLMITSDTGSHSYVQEDLLLRYLKGDKEWLDEMEPNLEPNSVIFTHLTVYDMCAWRTAAFFDVQAKYDCYTEIETQELRDEVESEYSYCEEVPDDYTSQDESEDKCQEEDEGESTHDTDSSSSVTGEVSTKKHVRDSPRWNYSMDSTPGGQIYYWKITAEDKPQRSFPTTTWRFTHRNGETALGEDPLEWWASWEGSEAGDICEATPFGDHFEDFLSNHDSDRDGRRMRDSKFIPYGRATLYEPERGSSVNEFFERNEEVKIKVSRGIEASRTIHITEGVIRSFWDRLDDEIKAKSVSMNRIYNLNETGLTEGKPD</sequence>
<proteinExistence type="predicted"/>
<dbReference type="EMBL" id="JAVFKD010000001">
    <property type="protein sequence ID" value="KAK5999234.1"/>
    <property type="molecule type" value="Genomic_DNA"/>
</dbReference>
<gene>
    <name evidence="2" type="ORF">PT974_01626</name>
</gene>
<dbReference type="SUPFAM" id="SSF52047">
    <property type="entry name" value="RNI-like"/>
    <property type="match status" value="1"/>
</dbReference>
<reference evidence="2 3" key="1">
    <citation type="submission" date="2024-01" db="EMBL/GenBank/DDBJ databases">
        <title>Complete genome of Cladobotryum mycophilum ATHUM6906.</title>
        <authorList>
            <person name="Christinaki A.C."/>
            <person name="Myridakis A.I."/>
            <person name="Kouvelis V.N."/>
        </authorList>
    </citation>
    <scope>NUCLEOTIDE SEQUENCE [LARGE SCALE GENOMIC DNA]</scope>
    <source>
        <strain evidence="2 3">ATHUM6906</strain>
    </source>
</reference>
<dbReference type="Gene3D" id="3.80.10.10">
    <property type="entry name" value="Ribonuclease Inhibitor"/>
    <property type="match status" value="1"/>
</dbReference>
<comment type="caution">
    <text evidence="2">The sequence shown here is derived from an EMBL/GenBank/DDBJ whole genome shotgun (WGS) entry which is preliminary data.</text>
</comment>
<evidence type="ECO:0000313" key="2">
    <source>
        <dbReference type="EMBL" id="KAK5999234.1"/>
    </source>
</evidence>
<accession>A0ABR0T4I1</accession>
<name>A0ABR0T4I1_9HYPO</name>
<dbReference type="InterPro" id="IPR032675">
    <property type="entry name" value="LRR_dom_sf"/>
</dbReference>
<evidence type="ECO:0008006" key="4">
    <source>
        <dbReference type="Google" id="ProtNLM"/>
    </source>
</evidence>
<evidence type="ECO:0000256" key="1">
    <source>
        <dbReference type="SAM" id="MobiDB-lite"/>
    </source>
</evidence>
<organism evidence="2 3">
    <name type="scientific">Cladobotryum mycophilum</name>
    <dbReference type="NCBI Taxonomy" id="491253"/>
    <lineage>
        <taxon>Eukaryota</taxon>
        <taxon>Fungi</taxon>
        <taxon>Dikarya</taxon>
        <taxon>Ascomycota</taxon>
        <taxon>Pezizomycotina</taxon>
        <taxon>Sordariomycetes</taxon>
        <taxon>Hypocreomycetidae</taxon>
        <taxon>Hypocreales</taxon>
        <taxon>Hypocreaceae</taxon>
        <taxon>Cladobotryum</taxon>
    </lineage>
</organism>
<protein>
    <recommendedName>
        <fullName evidence="4">F-box domain-containing protein</fullName>
    </recommendedName>
</protein>